<gene>
    <name evidence="1" type="ORF">FOZ60_003356</name>
</gene>
<dbReference type="Proteomes" id="UP000541610">
    <property type="component" value="Unassembled WGS sequence"/>
</dbReference>
<proteinExistence type="predicted"/>
<dbReference type="AlphaFoldDB" id="A0A7J6PJM3"/>
<comment type="caution">
    <text evidence="1">The sequence shown here is derived from an EMBL/GenBank/DDBJ whole genome shotgun (WGS) entry which is preliminary data.</text>
</comment>
<reference evidence="1 2" key="1">
    <citation type="submission" date="2020-04" db="EMBL/GenBank/DDBJ databases">
        <title>Perkinsus olseni comparative genomics.</title>
        <authorList>
            <person name="Bogema D.R."/>
        </authorList>
    </citation>
    <scope>NUCLEOTIDE SEQUENCE [LARGE SCALE GENOMIC DNA]</scope>
    <source>
        <strain evidence="1">00978-12</strain>
    </source>
</reference>
<accession>A0A7J6PJM3</accession>
<evidence type="ECO:0000313" key="2">
    <source>
        <dbReference type="Proteomes" id="UP000541610"/>
    </source>
</evidence>
<name>A0A7J6PJM3_PEROL</name>
<evidence type="ECO:0000313" key="1">
    <source>
        <dbReference type="EMBL" id="KAF4695760.1"/>
    </source>
</evidence>
<organism evidence="1 2">
    <name type="scientific">Perkinsus olseni</name>
    <name type="common">Perkinsus atlanticus</name>
    <dbReference type="NCBI Taxonomy" id="32597"/>
    <lineage>
        <taxon>Eukaryota</taxon>
        <taxon>Sar</taxon>
        <taxon>Alveolata</taxon>
        <taxon>Perkinsozoa</taxon>
        <taxon>Perkinsea</taxon>
        <taxon>Perkinsida</taxon>
        <taxon>Perkinsidae</taxon>
        <taxon>Perkinsus</taxon>
    </lineage>
</organism>
<sequence>MYDPQGEILDYESLGGSLAIRGTYSGGGRGDLIVSFSEQEKVLRFPTGIQTRRSVDLNFSDLLPDCERPDAILSSKRELAASLLMLCHHSTDSGPTPAPGNAIYDGVAFDGFNTKHFYLETSLNTFGDFSPPYGIHDMAELNNGDLMILFVGGFDDKMRIGYVRRDELRQAIHRGGIVRPEIIAHLSRNEGYIIGDATGLDIRQDPRSARIFVYITYDYYDGEEDHVLLSTFEWIPEETAGRCANVATN</sequence>
<protein>
    <submittedName>
        <fullName evidence="1">Uncharacterized protein</fullName>
    </submittedName>
</protein>
<dbReference type="EMBL" id="JABANP010000017">
    <property type="protein sequence ID" value="KAF4695760.1"/>
    <property type="molecule type" value="Genomic_DNA"/>
</dbReference>